<proteinExistence type="predicted"/>
<protein>
    <recommendedName>
        <fullName evidence="4">VWFA domain-containing protein</fullName>
    </recommendedName>
</protein>
<gene>
    <name evidence="2" type="ORF">RHGRI_038027</name>
</gene>
<reference evidence="2 3" key="1">
    <citation type="submission" date="2020-08" db="EMBL/GenBank/DDBJ databases">
        <title>Plant Genome Project.</title>
        <authorList>
            <person name="Zhang R.-G."/>
        </authorList>
    </citation>
    <scope>NUCLEOTIDE SEQUENCE [LARGE SCALE GENOMIC DNA]</scope>
    <source>
        <strain evidence="2">WSP0</strain>
        <tissue evidence="2">Leaf</tissue>
    </source>
</reference>
<dbReference type="AlphaFoldDB" id="A0AAV6HUM1"/>
<evidence type="ECO:0000256" key="1">
    <source>
        <dbReference type="SAM" id="MobiDB-lite"/>
    </source>
</evidence>
<dbReference type="EMBL" id="JACTNZ010000013">
    <property type="protein sequence ID" value="KAG5517483.1"/>
    <property type="molecule type" value="Genomic_DNA"/>
</dbReference>
<evidence type="ECO:0000313" key="3">
    <source>
        <dbReference type="Proteomes" id="UP000823749"/>
    </source>
</evidence>
<organism evidence="2 3">
    <name type="scientific">Rhododendron griersonianum</name>
    <dbReference type="NCBI Taxonomy" id="479676"/>
    <lineage>
        <taxon>Eukaryota</taxon>
        <taxon>Viridiplantae</taxon>
        <taxon>Streptophyta</taxon>
        <taxon>Embryophyta</taxon>
        <taxon>Tracheophyta</taxon>
        <taxon>Spermatophyta</taxon>
        <taxon>Magnoliopsida</taxon>
        <taxon>eudicotyledons</taxon>
        <taxon>Gunneridae</taxon>
        <taxon>Pentapetalae</taxon>
        <taxon>asterids</taxon>
        <taxon>Ericales</taxon>
        <taxon>Ericaceae</taxon>
        <taxon>Ericoideae</taxon>
        <taxon>Rhodoreae</taxon>
        <taxon>Rhododendron</taxon>
    </lineage>
</organism>
<dbReference type="PANTHER" id="PTHR43473:SF2">
    <property type="entry name" value="MAGNESIUM-CHELATASE SUBUNIT CHLD, CHLOROPLASTIC"/>
    <property type="match status" value="1"/>
</dbReference>
<comment type="caution">
    <text evidence="2">The sequence shown here is derived from an EMBL/GenBank/DDBJ whole genome shotgun (WGS) entry which is preliminary data.</text>
</comment>
<sequence length="149" mass="15916">MFNQNPFTVKVIQFSGCGGPKYGLKVEAVRVGLNAQKSGDVGRIMIVAITDGRANISLKRSTDPEAAAASDAPRPSTQELKDEILEVAGKIYKAGMSLLVIDTENKFVSTGFAKEIARVAQGKYYYLPNASDAVISSTTREALSALKNS</sequence>
<name>A0AAV6HUM1_9ERIC</name>
<keyword evidence="3" id="KW-1185">Reference proteome</keyword>
<dbReference type="Proteomes" id="UP000823749">
    <property type="component" value="Chromosome 13"/>
</dbReference>
<feature type="region of interest" description="Disordered" evidence="1">
    <location>
        <begin position="60"/>
        <end position="79"/>
    </location>
</feature>
<accession>A0AAV6HUM1</accession>
<dbReference type="PANTHER" id="PTHR43473">
    <property type="entry name" value="MAGNESIUM-CHELATASE SUBUNIT CHLD, CHLOROPLASTIC"/>
    <property type="match status" value="1"/>
</dbReference>
<evidence type="ECO:0008006" key="4">
    <source>
        <dbReference type="Google" id="ProtNLM"/>
    </source>
</evidence>
<evidence type="ECO:0000313" key="2">
    <source>
        <dbReference type="EMBL" id="KAG5517483.1"/>
    </source>
</evidence>